<dbReference type="EMBL" id="OU963916">
    <property type="protein sequence ID" value="CAH0403335.1"/>
    <property type="molecule type" value="Genomic_DNA"/>
</dbReference>
<keyword evidence="2" id="KW-0732">Signal</keyword>
<dbReference type="Pfam" id="PF00704">
    <property type="entry name" value="Glyco_hydro_18"/>
    <property type="match status" value="1"/>
</dbReference>
<feature type="chain" id="PRO_5045980228" description="GH18 domain-containing protein" evidence="2">
    <location>
        <begin position="20"/>
        <end position="501"/>
    </location>
</feature>
<protein>
    <recommendedName>
        <fullName evidence="3">GH18 domain-containing protein</fullName>
    </recommendedName>
</protein>
<name>A0ABN8B2S2_CHISP</name>
<dbReference type="SUPFAM" id="SSF51445">
    <property type="entry name" value="(Trans)glycosidases"/>
    <property type="match status" value="1"/>
</dbReference>
<dbReference type="InterPro" id="IPR011583">
    <property type="entry name" value="Chitinase_II/V-like_cat"/>
</dbReference>
<evidence type="ECO:0000313" key="4">
    <source>
        <dbReference type="EMBL" id="CAH0403335.1"/>
    </source>
</evidence>
<dbReference type="SUPFAM" id="SSF54556">
    <property type="entry name" value="Chitinase insertion domain"/>
    <property type="match status" value="1"/>
</dbReference>
<dbReference type="SMART" id="SM00636">
    <property type="entry name" value="Glyco_18"/>
    <property type="match status" value="1"/>
</dbReference>
<dbReference type="Gene3D" id="3.20.20.80">
    <property type="entry name" value="Glycosidases"/>
    <property type="match status" value="1"/>
</dbReference>
<feature type="region of interest" description="Disordered" evidence="1">
    <location>
        <begin position="405"/>
        <end position="453"/>
    </location>
</feature>
<accession>A0ABN8B2S2</accession>
<feature type="compositionally biased region" description="Polar residues" evidence="1">
    <location>
        <begin position="420"/>
        <end position="453"/>
    </location>
</feature>
<feature type="compositionally biased region" description="Low complexity" evidence="1">
    <location>
        <begin position="405"/>
        <end position="417"/>
    </location>
</feature>
<dbReference type="CDD" id="cd13121">
    <property type="entry name" value="BF2867_like_C"/>
    <property type="match status" value="1"/>
</dbReference>
<dbReference type="PROSITE" id="PS51910">
    <property type="entry name" value="GH18_2"/>
    <property type="match status" value="1"/>
</dbReference>
<reference evidence="4" key="1">
    <citation type="submission" date="2021-12" db="EMBL/GenBank/DDBJ databases">
        <authorList>
            <person name="King R."/>
        </authorList>
    </citation>
    <scope>NUCLEOTIDE SEQUENCE</scope>
</reference>
<dbReference type="Gene3D" id="3.10.50.10">
    <property type="match status" value="1"/>
</dbReference>
<feature type="compositionally biased region" description="Polar residues" evidence="1">
    <location>
        <begin position="466"/>
        <end position="488"/>
    </location>
</feature>
<evidence type="ECO:0000313" key="5">
    <source>
        <dbReference type="Proteomes" id="UP001153292"/>
    </source>
</evidence>
<evidence type="ECO:0000256" key="1">
    <source>
        <dbReference type="SAM" id="MobiDB-lite"/>
    </source>
</evidence>
<dbReference type="Proteomes" id="UP001153292">
    <property type="component" value="Chromosome 23"/>
</dbReference>
<feature type="domain" description="GH18" evidence="3">
    <location>
        <begin position="21"/>
        <end position="395"/>
    </location>
</feature>
<evidence type="ECO:0000259" key="3">
    <source>
        <dbReference type="PROSITE" id="PS51910"/>
    </source>
</evidence>
<keyword evidence="5" id="KW-1185">Reference proteome</keyword>
<proteinExistence type="predicted"/>
<feature type="region of interest" description="Disordered" evidence="1">
    <location>
        <begin position="466"/>
        <end position="501"/>
    </location>
</feature>
<dbReference type="PANTHER" id="PTHR11177">
    <property type="entry name" value="CHITINASE"/>
    <property type="match status" value="1"/>
</dbReference>
<dbReference type="CDD" id="cd02872">
    <property type="entry name" value="GH18_chitolectin_chitotriosidase"/>
    <property type="match status" value="1"/>
</dbReference>
<dbReference type="InterPro" id="IPR001223">
    <property type="entry name" value="Glyco_hydro18_cat"/>
</dbReference>
<sequence length="501" mass="54993">MKGLIWAALLFFTLSVAHTKQVVVCYYGTWATHRAGQGRFTVDHLDPHLCTHLVYAFAGINTQGQVVSMDPKLDLAENDGADNYGLFNELKQKNPALKTLLAVGGWNEGSAKFSRMAASPTLRRNFINSAILMMNKHGFNGLDISWLYPNQRQSPNNQADVDNFSVLLKELRVYFDERGLLLTVAVSGAQEAASKSYDVASLVQYVHLVNLMAHDLHGPWDPFTGHNAALRKGDDVAESVPREILLTVDVAVEYWLSKGCPPEKLVLGVPFFGHTYRLRYARINGVNAPATGPGISGPFTHLTGAIAYFEICNIIRTQHWTVKRDTLAAVPYAFSAENWVSYDDTASIRAKVEFARSHRLAGVMTWSVESDDFNNVCGEGKFPLLNMINDVLNEESEIVDNNRTTEATTDNNATTESTIDDNNGTTESTIDDNNGTTESTIDDNNGTTVSTSDDSTIEFTIDNNGTTASTINDSNFTTETNNGITGSTIDDDDFTTEPSTN</sequence>
<dbReference type="InterPro" id="IPR029070">
    <property type="entry name" value="Chitinase_insertion_sf"/>
</dbReference>
<organism evidence="4 5">
    <name type="scientific">Chilo suppressalis</name>
    <name type="common">Asiatic rice borer moth</name>
    <dbReference type="NCBI Taxonomy" id="168631"/>
    <lineage>
        <taxon>Eukaryota</taxon>
        <taxon>Metazoa</taxon>
        <taxon>Ecdysozoa</taxon>
        <taxon>Arthropoda</taxon>
        <taxon>Hexapoda</taxon>
        <taxon>Insecta</taxon>
        <taxon>Pterygota</taxon>
        <taxon>Neoptera</taxon>
        <taxon>Endopterygota</taxon>
        <taxon>Lepidoptera</taxon>
        <taxon>Glossata</taxon>
        <taxon>Ditrysia</taxon>
        <taxon>Pyraloidea</taxon>
        <taxon>Crambidae</taxon>
        <taxon>Crambinae</taxon>
        <taxon>Chilo</taxon>
    </lineage>
</organism>
<gene>
    <name evidence="4" type="ORF">CHILSU_LOCUS6605</name>
</gene>
<dbReference type="PANTHER" id="PTHR11177:SF360">
    <property type="entry name" value="CHITINASE 4-RELATED"/>
    <property type="match status" value="1"/>
</dbReference>
<feature type="signal peptide" evidence="2">
    <location>
        <begin position="1"/>
        <end position="19"/>
    </location>
</feature>
<dbReference type="InterPro" id="IPR017853">
    <property type="entry name" value="GH"/>
</dbReference>
<evidence type="ECO:0000256" key="2">
    <source>
        <dbReference type="SAM" id="SignalP"/>
    </source>
</evidence>
<dbReference type="InterPro" id="IPR050314">
    <property type="entry name" value="Glycosyl_Hydrlase_18"/>
</dbReference>